<dbReference type="GO" id="GO:0017069">
    <property type="term" value="F:snRNA binding"/>
    <property type="evidence" value="ECO:0007669"/>
    <property type="project" value="TreeGrafter"/>
</dbReference>
<keyword evidence="2" id="KW-0539">Nucleus</keyword>
<feature type="region of interest" description="Disordered" evidence="4">
    <location>
        <begin position="1"/>
        <end position="71"/>
    </location>
</feature>
<dbReference type="SMART" id="SM00360">
    <property type="entry name" value="RRM"/>
    <property type="match status" value="1"/>
</dbReference>
<feature type="compositionally biased region" description="Low complexity" evidence="4">
    <location>
        <begin position="691"/>
        <end position="701"/>
    </location>
</feature>
<feature type="region of interest" description="Disordered" evidence="4">
    <location>
        <begin position="871"/>
        <end position="898"/>
    </location>
</feature>
<dbReference type="GO" id="GO:0071011">
    <property type="term" value="C:precatalytic spliceosome"/>
    <property type="evidence" value="ECO:0007669"/>
    <property type="project" value="TreeGrafter"/>
</dbReference>
<feature type="compositionally biased region" description="Low complexity" evidence="4">
    <location>
        <begin position="56"/>
        <end position="68"/>
    </location>
</feature>
<feature type="compositionally biased region" description="Basic and acidic residues" evidence="4">
    <location>
        <begin position="1"/>
        <end position="12"/>
    </location>
</feature>
<feature type="compositionally biased region" description="Low complexity" evidence="4">
    <location>
        <begin position="713"/>
        <end position="738"/>
    </location>
</feature>
<dbReference type="InterPro" id="IPR012677">
    <property type="entry name" value="Nucleotide-bd_a/b_plait_sf"/>
</dbReference>
<dbReference type="InterPro" id="IPR035979">
    <property type="entry name" value="RBD_domain_sf"/>
</dbReference>
<feature type="compositionally biased region" description="Low complexity" evidence="4">
    <location>
        <begin position="656"/>
        <end position="666"/>
    </location>
</feature>
<evidence type="ECO:0000313" key="6">
    <source>
        <dbReference type="EMBL" id="KAJ8487305.1"/>
    </source>
</evidence>
<organism evidence="6 7">
    <name type="scientific">Trametes cubensis</name>
    <dbReference type="NCBI Taxonomy" id="1111947"/>
    <lineage>
        <taxon>Eukaryota</taxon>
        <taxon>Fungi</taxon>
        <taxon>Dikarya</taxon>
        <taxon>Basidiomycota</taxon>
        <taxon>Agaricomycotina</taxon>
        <taxon>Agaricomycetes</taxon>
        <taxon>Polyporales</taxon>
        <taxon>Polyporaceae</taxon>
        <taxon>Trametes</taxon>
    </lineage>
</organism>
<dbReference type="PANTHER" id="PTHR13952">
    <property type="entry name" value="U1 SMALL NUCLEAR RIBONUCLEOPROTEIN 70 KD"/>
    <property type="match status" value="1"/>
</dbReference>
<proteinExistence type="predicted"/>
<dbReference type="GO" id="GO:0000398">
    <property type="term" value="P:mRNA splicing, via spliceosome"/>
    <property type="evidence" value="ECO:0007669"/>
    <property type="project" value="TreeGrafter"/>
</dbReference>
<sequence length="1020" mass="110323">MPTKHSTKDRAWGTRYDTLDQFEPPSPPVQRLLSSEQKVQSPVSPLATFRSPPNEGEPATPATGPTGPDTIPHDASIFVGSLPTHFDHTDLSQRLADHLSMHPQIKTIKVSPASAGQLLQNLRMQPPEPFCGRLLRFEAAKAFRTLLISYRTPHGILTRNASLDGLLGSPLGRERSPTLPYAVRIFQPRNAKHLAVLYDKEAMKFDLNMASEVTANTSAFSGEGLLLSPLKYDEESLQRLVHAFGPIEVFKQCILDSPEGEDSPRALPAVYSYPHDAPRCTEMDKAMWEVKWRDREDSVVALLTLRRIPYLTVSWAHHPPPALGLSPIVRMRNPSQGSTWSSPAPQLELCLRSRASSSEHPGASPLVHNKPLLLPSTLSSATHAVTSPDLSKGTVSKDVSMSSAPVSSISPDDSASICSTTSETGTCWADQVAELDSYHALAPPSPPQSTAHKGSAPLLRSLMNSHLFPTTPKGDHTPRPDSQGPHEPTLSPSLIPPAGLASITARQPDGSSSTFSSREIDPRTIFVGGLDMHSPIPWDEAKLRHVFDRYGTIENIQVVKPYNKRSYFAFVTFATADGAGRAIHGEHNRVHHGHPLRVLLRERTVLSRNGWRFGRGRGKDQPGGSPGPHPYREHACSHNDGGAEATGNSASVNNPSSSHRIVSSSSEARNTSTPPPIAYSTFRRRDSNDFVGSEVSSVSSGATKVPSVHFDSSHGPPSTAASPSPMATQPSTSSATTIPSHPVNFGYFHPQAWVHPYPPPYPYSFPVIPGYTYPGYAYPQTSPMPVPPPPVVARDPAGLPSSSVSGGAVASAPATGPSKMTASGEQYQAVRLPHDGTQPPLRATGFIQNEQGTLIPVYQREALDQYMANVHGTQPDPSQQARPPTHHATVPEASTPSWPTSSYPAYPATYPVAPVPSQQPGVTFPQHQGYWYPGCAPYPAVPFPPANPQAAQPRPPIPGNPNMMHRQAQGMHPPTHPHRGGFPPRRFNRREQQSGPGGSMRYPMAPDRVDGMAHNFGRAP</sequence>
<feature type="region of interest" description="Disordered" evidence="4">
    <location>
        <begin position="611"/>
        <end position="738"/>
    </location>
</feature>
<evidence type="ECO:0000256" key="3">
    <source>
        <dbReference type="PROSITE-ProRule" id="PRU00176"/>
    </source>
</evidence>
<comment type="subcellular location">
    <subcellularLocation>
        <location evidence="1">Nucleus</location>
    </subcellularLocation>
</comment>
<evidence type="ECO:0000256" key="2">
    <source>
        <dbReference type="ARBA" id="ARBA00023242"/>
    </source>
</evidence>
<feature type="region of interest" description="Disordered" evidence="4">
    <location>
        <begin position="797"/>
        <end position="820"/>
    </location>
</feature>
<feature type="region of interest" description="Disordered" evidence="4">
    <location>
        <begin position="946"/>
        <end position="1020"/>
    </location>
</feature>
<dbReference type="Proteomes" id="UP001215151">
    <property type="component" value="Unassembled WGS sequence"/>
</dbReference>
<dbReference type="Pfam" id="PF00076">
    <property type="entry name" value="RRM_1"/>
    <property type="match status" value="1"/>
</dbReference>
<accession>A0AAD7XEU2</accession>
<name>A0AAD7XEU2_9APHY</name>
<evidence type="ECO:0000256" key="1">
    <source>
        <dbReference type="ARBA" id="ARBA00004123"/>
    </source>
</evidence>
<feature type="compositionally biased region" description="Polar residues" evidence="4">
    <location>
        <begin position="646"/>
        <end position="655"/>
    </location>
</feature>
<protein>
    <recommendedName>
        <fullName evidence="5">RRM domain-containing protein</fullName>
    </recommendedName>
</protein>
<feature type="compositionally biased region" description="Polar residues" evidence="4">
    <location>
        <begin position="32"/>
        <end position="43"/>
    </location>
</feature>
<dbReference type="GO" id="GO:0003729">
    <property type="term" value="F:mRNA binding"/>
    <property type="evidence" value="ECO:0007669"/>
    <property type="project" value="TreeGrafter"/>
</dbReference>
<dbReference type="InterPro" id="IPR000504">
    <property type="entry name" value="RRM_dom"/>
</dbReference>
<dbReference type="EMBL" id="JAPEVG010000081">
    <property type="protein sequence ID" value="KAJ8487305.1"/>
    <property type="molecule type" value="Genomic_DNA"/>
</dbReference>
<dbReference type="Gene3D" id="3.30.70.330">
    <property type="match status" value="1"/>
</dbReference>
<feature type="region of interest" description="Disordered" evidence="4">
    <location>
        <begin position="465"/>
        <end position="518"/>
    </location>
</feature>
<feature type="compositionally biased region" description="Polar residues" evidence="4">
    <location>
        <begin position="871"/>
        <end position="882"/>
    </location>
</feature>
<evidence type="ECO:0000313" key="7">
    <source>
        <dbReference type="Proteomes" id="UP001215151"/>
    </source>
</evidence>
<dbReference type="AlphaFoldDB" id="A0AAD7XEU2"/>
<keyword evidence="7" id="KW-1185">Reference proteome</keyword>
<gene>
    <name evidence="6" type="ORF">ONZ51_g4267</name>
</gene>
<dbReference type="InterPro" id="IPR051183">
    <property type="entry name" value="U1_U11-U12_snRNP_70-35kDa"/>
</dbReference>
<feature type="compositionally biased region" description="Pro residues" evidence="4">
    <location>
        <begin position="946"/>
        <end position="959"/>
    </location>
</feature>
<comment type="caution">
    <text evidence="6">The sequence shown here is derived from an EMBL/GenBank/DDBJ whole genome shotgun (WGS) entry which is preliminary data.</text>
</comment>
<dbReference type="SUPFAM" id="SSF54928">
    <property type="entry name" value="RNA-binding domain, RBD"/>
    <property type="match status" value="1"/>
</dbReference>
<evidence type="ECO:0000256" key="4">
    <source>
        <dbReference type="SAM" id="MobiDB-lite"/>
    </source>
</evidence>
<dbReference type="PROSITE" id="PS50102">
    <property type="entry name" value="RRM"/>
    <property type="match status" value="1"/>
</dbReference>
<feature type="compositionally biased region" description="Low complexity" evidence="4">
    <location>
        <begin position="797"/>
        <end position="818"/>
    </location>
</feature>
<feature type="compositionally biased region" description="Low complexity" evidence="4">
    <location>
        <begin position="399"/>
        <end position="419"/>
    </location>
</feature>
<reference evidence="6" key="1">
    <citation type="submission" date="2022-11" db="EMBL/GenBank/DDBJ databases">
        <title>Genome Sequence of Cubamyces cubensis.</title>
        <authorList>
            <person name="Buettner E."/>
        </authorList>
    </citation>
    <scope>NUCLEOTIDE SEQUENCE</scope>
    <source>
        <strain evidence="6">MPL-01</strain>
    </source>
</reference>
<keyword evidence="3" id="KW-0694">RNA-binding</keyword>
<feature type="domain" description="RRM" evidence="5">
    <location>
        <begin position="523"/>
        <end position="603"/>
    </location>
</feature>
<feature type="region of interest" description="Disordered" evidence="4">
    <location>
        <begin position="384"/>
        <end position="421"/>
    </location>
</feature>
<evidence type="ECO:0000259" key="5">
    <source>
        <dbReference type="PROSITE" id="PS50102"/>
    </source>
</evidence>